<dbReference type="AlphaFoldDB" id="A0AAD8VXX5"/>
<comment type="caution">
    <text evidence="2">The sequence shown here is derived from an EMBL/GenBank/DDBJ whole genome shotgun (WGS) entry which is preliminary data.</text>
</comment>
<name>A0AAD8VXX5_LOLMU</name>
<feature type="region of interest" description="Disordered" evidence="1">
    <location>
        <begin position="1"/>
        <end position="40"/>
    </location>
</feature>
<keyword evidence="3" id="KW-1185">Reference proteome</keyword>
<protein>
    <submittedName>
        <fullName evidence="2">Uncharacterized protein</fullName>
    </submittedName>
</protein>
<evidence type="ECO:0000256" key="1">
    <source>
        <dbReference type="SAM" id="MobiDB-lite"/>
    </source>
</evidence>
<evidence type="ECO:0000313" key="2">
    <source>
        <dbReference type="EMBL" id="KAK1628140.1"/>
    </source>
</evidence>
<proteinExistence type="predicted"/>
<dbReference type="Proteomes" id="UP001231189">
    <property type="component" value="Unassembled WGS sequence"/>
</dbReference>
<accession>A0AAD8VXX5</accession>
<feature type="compositionally biased region" description="Basic and acidic residues" evidence="1">
    <location>
        <begin position="1"/>
        <end position="11"/>
    </location>
</feature>
<sequence>MTKEDSVDGGRNHTILAPQIAAPFLAPPAEADDGSRQAQDPTVAAMIHFWRSWRRSHRRSSRVAALDAEREDNDIAWNGEEKIWGAARRRFGSGERLGRTASWARGSGGRKNADADGHAAMHEMRPCGGALGTSRRGGVRLTLRARVSSPRFSLCSACPERPLWGGDGLGAPNTVSDNAGQKTGLEDAAEKRFGERFRETRLKML</sequence>
<gene>
    <name evidence="2" type="ORF">QYE76_002455</name>
</gene>
<evidence type="ECO:0000313" key="3">
    <source>
        <dbReference type="Proteomes" id="UP001231189"/>
    </source>
</evidence>
<reference evidence="2" key="1">
    <citation type="submission" date="2023-07" db="EMBL/GenBank/DDBJ databases">
        <title>A chromosome-level genome assembly of Lolium multiflorum.</title>
        <authorList>
            <person name="Chen Y."/>
            <person name="Copetti D."/>
            <person name="Kolliker R."/>
            <person name="Studer B."/>
        </authorList>
    </citation>
    <scope>NUCLEOTIDE SEQUENCE</scope>
    <source>
        <strain evidence="2">02402/16</strain>
        <tissue evidence="2">Leaf</tissue>
    </source>
</reference>
<organism evidence="2 3">
    <name type="scientific">Lolium multiflorum</name>
    <name type="common">Italian ryegrass</name>
    <name type="synonym">Lolium perenne subsp. multiflorum</name>
    <dbReference type="NCBI Taxonomy" id="4521"/>
    <lineage>
        <taxon>Eukaryota</taxon>
        <taxon>Viridiplantae</taxon>
        <taxon>Streptophyta</taxon>
        <taxon>Embryophyta</taxon>
        <taxon>Tracheophyta</taxon>
        <taxon>Spermatophyta</taxon>
        <taxon>Magnoliopsida</taxon>
        <taxon>Liliopsida</taxon>
        <taxon>Poales</taxon>
        <taxon>Poaceae</taxon>
        <taxon>BOP clade</taxon>
        <taxon>Pooideae</taxon>
        <taxon>Poodae</taxon>
        <taxon>Poeae</taxon>
        <taxon>Poeae Chloroplast Group 2 (Poeae type)</taxon>
        <taxon>Loliodinae</taxon>
        <taxon>Loliinae</taxon>
        <taxon>Lolium</taxon>
    </lineage>
</organism>
<dbReference type="EMBL" id="JAUUTY010000005">
    <property type="protein sequence ID" value="KAK1628140.1"/>
    <property type="molecule type" value="Genomic_DNA"/>
</dbReference>